<reference evidence="3" key="1">
    <citation type="submission" date="2020-03" db="EMBL/GenBank/DDBJ databases">
        <title>Castanea mollissima Vanexum genome sequencing.</title>
        <authorList>
            <person name="Staton M."/>
        </authorList>
    </citation>
    <scope>NUCLEOTIDE SEQUENCE</scope>
    <source>
        <tissue evidence="3">Leaf</tissue>
    </source>
</reference>
<proteinExistence type="predicted"/>
<accession>A0A8J4QNX9</accession>
<dbReference type="PROSITE" id="PS50089">
    <property type="entry name" value="ZF_RING_2"/>
    <property type="match status" value="1"/>
</dbReference>
<evidence type="ECO:0000259" key="2">
    <source>
        <dbReference type="PROSITE" id="PS50089"/>
    </source>
</evidence>
<dbReference type="Proteomes" id="UP000737018">
    <property type="component" value="Unassembled WGS sequence"/>
</dbReference>
<organism evidence="3 4">
    <name type="scientific">Castanea mollissima</name>
    <name type="common">Chinese chestnut</name>
    <dbReference type="NCBI Taxonomy" id="60419"/>
    <lineage>
        <taxon>Eukaryota</taxon>
        <taxon>Viridiplantae</taxon>
        <taxon>Streptophyta</taxon>
        <taxon>Embryophyta</taxon>
        <taxon>Tracheophyta</taxon>
        <taxon>Spermatophyta</taxon>
        <taxon>Magnoliopsida</taxon>
        <taxon>eudicotyledons</taxon>
        <taxon>Gunneridae</taxon>
        <taxon>Pentapetalae</taxon>
        <taxon>rosids</taxon>
        <taxon>fabids</taxon>
        <taxon>Fagales</taxon>
        <taxon>Fagaceae</taxon>
        <taxon>Castanea</taxon>
    </lineage>
</organism>
<dbReference type="GO" id="GO:0034058">
    <property type="term" value="P:endosomal vesicle fusion"/>
    <property type="evidence" value="ECO:0007669"/>
    <property type="project" value="TreeGrafter"/>
</dbReference>
<dbReference type="GO" id="GO:0030897">
    <property type="term" value="C:HOPS complex"/>
    <property type="evidence" value="ECO:0007669"/>
    <property type="project" value="TreeGrafter"/>
</dbReference>
<dbReference type="GO" id="GO:0006623">
    <property type="term" value="P:protein targeting to vacuole"/>
    <property type="evidence" value="ECO:0007669"/>
    <property type="project" value="InterPro"/>
</dbReference>
<dbReference type="EMBL" id="JRKL02003004">
    <property type="protein sequence ID" value="KAF3956745.1"/>
    <property type="molecule type" value="Genomic_DNA"/>
</dbReference>
<evidence type="ECO:0000256" key="1">
    <source>
        <dbReference type="PROSITE-ProRule" id="PRU00175"/>
    </source>
</evidence>
<dbReference type="PANTHER" id="PTHR12616:SF8">
    <property type="entry name" value="VACUOLAR PROTEIN SORTING-ASSOCIATED PROTEIN 8 HOMOLOG"/>
    <property type="match status" value="1"/>
</dbReference>
<comment type="caution">
    <text evidence="3">The sequence shown here is derived from an EMBL/GenBank/DDBJ whole genome shotgun (WGS) entry which is preliminary data.</text>
</comment>
<dbReference type="PANTHER" id="PTHR12616">
    <property type="entry name" value="VACUOLAR PROTEIN SORTING VPS41"/>
    <property type="match status" value="1"/>
</dbReference>
<dbReference type="InterPro" id="IPR001841">
    <property type="entry name" value="Znf_RING"/>
</dbReference>
<keyword evidence="1" id="KW-0863">Zinc-finger</keyword>
<evidence type="ECO:0000313" key="3">
    <source>
        <dbReference type="EMBL" id="KAF3956745.1"/>
    </source>
</evidence>
<name>A0A8J4QNX9_9ROSI</name>
<keyword evidence="1" id="KW-0862">Zinc</keyword>
<feature type="domain" description="RING-type" evidence="2">
    <location>
        <begin position="144"/>
        <end position="193"/>
    </location>
</feature>
<keyword evidence="4" id="KW-1185">Reference proteome</keyword>
<evidence type="ECO:0000313" key="4">
    <source>
        <dbReference type="Proteomes" id="UP000737018"/>
    </source>
</evidence>
<gene>
    <name evidence="3" type="ORF">CMV_018167</name>
</gene>
<keyword evidence="1" id="KW-0479">Metal-binding</keyword>
<dbReference type="GO" id="GO:0005770">
    <property type="term" value="C:late endosome"/>
    <property type="evidence" value="ECO:0007669"/>
    <property type="project" value="TreeGrafter"/>
</dbReference>
<dbReference type="GO" id="GO:0008270">
    <property type="term" value="F:zinc ion binding"/>
    <property type="evidence" value="ECO:0007669"/>
    <property type="project" value="UniProtKB-KW"/>
</dbReference>
<dbReference type="SUPFAM" id="SSF57850">
    <property type="entry name" value="RING/U-box"/>
    <property type="match status" value="1"/>
</dbReference>
<protein>
    <recommendedName>
        <fullName evidence="2">RING-type domain-containing protein</fullName>
    </recommendedName>
</protein>
<dbReference type="InterPro" id="IPR045111">
    <property type="entry name" value="Vps41/Vps8"/>
</dbReference>
<dbReference type="AlphaFoldDB" id="A0A8J4QNX9"/>
<sequence>MKEVNEIRNIMNARIGLCQLNTPRLKPEESETLWFRLLDSFCEPLMDSYGDEMLSRGENHVPLLTESSVSHEDEACIVNWRISKSHRGAHILRKFYHTGHARNYGFERQILDTAKSLIEDDTFYTMSLLKKGASHAYAPQSPICCICNCLFSKNSSSFSIRVFNCGHATHLQCEVPENEASSRGASSGCPVCRPKKKSHKARNKSILAENGLVSKFSSRPQQSHGTSILHPHESGALENFYGLQQISRFEILTNLQKDQRLVQIEHMPQLRLAPPAVYHERGAKSKRIISSVPFKIKNIWQGEDQQAVKRVSCIEHTGADEDHFG</sequence>
<dbReference type="OrthoDB" id="1609360at2759"/>